<feature type="compositionally biased region" description="Polar residues" evidence="1">
    <location>
        <begin position="66"/>
        <end position="83"/>
    </location>
</feature>
<keyword evidence="3" id="KW-1185">Reference proteome</keyword>
<comment type="caution">
    <text evidence="2">The sequence shown here is derived from an EMBL/GenBank/DDBJ whole genome shotgun (WGS) entry which is preliminary data.</text>
</comment>
<evidence type="ECO:0000313" key="3">
    <source>
        <dbReference type="Proteomes" id="UP000054564"/>
    </source>
</evidence>
<dbReference type="EMBL" id="AJIL01000042">
    <property type="protein sequence ID" value="KNE99839.1"/>
    <property type="molecule type" value="Genomic_DNA"/>
</dbReference>
<dbReference type="AlphaFoldDB" id="A0A0L0VLF0"/>
<evidence type="ECO:0000313" key="2">
    <source>
        <dbReference type="EMBL" id="KNE99839.1"/>
    </source>
</evidence>
<sequence length="83" mass="9265">MAFVNIYKRYKAHKAGTPRSADVRANGGSPVQKSQIRHITHDEQKERYRSLFGVPGGYYSRMSLAPQPTIQSQQVAPHSNPLG</sequence>
<reference evidence="3" key="1">
    <citation type="submission" date="2014-03" db="EMBL/GenBank/DDBJ databases">
        <title>The Genome Sequence of Puccinia striiformis f. sp. tritici PST-78.</title>
        <authorList>
            <consortium name="The Broad Institute Genome Sequencing Platform"/>
            <person name="Cuomo C."/>
            <person name="Hulbert S."/>
            <person name="Chen X."/>
            <person name="Walker B."/>
            <person name="Young S.K."/>
            <person name="Zeng Q."/>
            <person name="Gargeya S."/>
            <person name="Fitzgerald M."/>
            <person name="Haas B."/>
            <person name="Abouelleil A."/>
            <person name="Alvarado L."/>
            <person name="Arachchi H.M."/>
            <person name="Berlin A.M."/>
            <person name="Chapman S.B."/>
            <person name="Goldberg J."/>
            <person name="Griggs A."/>
            <person name="Gujja S."/>
            <person name="Hansen M."/>
            <person name="Howarth C."/>
            <person name="Imamovic A."/>
            <person name="Larimer J."/>
            <person name="McCowan C."/>
            <person name="Montmayeur A."/>
            <person name="Murphy C."/>
            <person name="Neiman D."/>
            <person name="Pearson M."/>
            <person name="Priest M."/>
            <person name="Roberts A."/>
            <person name="Saif S."/>
            <person name="Shea T."/>
            <person name="Sisk P."/>
            <person name="Sykes S."/>
            <person name="Wortman J."/>
            <person name="Nusbaum C."/>
            <person name="Birren B."/>
        </authorList>
    </citation>
    <scope>NUCLEOTIDE SEQUENCE [LARGE SCALE GENOMIC DNA]</scope>
    <source>
        <strain evidence="3">race PST-78</strain>
    </source>
</reference>
<dbReference type="Proteomes" id="UP000054564">
    <property type="component" value="Unassembled WGS sequence"/>
</dbReference>
<protein>
    <submittedName>
        <fullName evidence="2">Uncharacterized protein</fullName>
    </submittedName>
</protein>
<feature type="region of interest" description="Disordered" evidence="1">
    <location>
        <begin position="17"/>
        <end position="41"/>
    </location>
</feature>
<organism evidence="2 3">
    <name type="scientific">Puccinia striiformis f. sp. tritici PST-78</name>
    <dbReference type="NCBI Taxonomy" id="1165861"/>
    <lineage>
        <taxon>Eukaryota</taxon>
        <taxon>Fungi</taxon>
        <taxon>Dikarya</taxon>
        <taxon>Basidiomycota</taxon>
        <taxon>Pucciniomycotina</taxon>
        <taxon>Pucciniomycetes</taxon>
        <taxon>Pucciniales</taxon>
        <taxon>Pucciniaceae</taxon>
        <taxon>Puccinia</taxon>
    </lineage>
</organism>
<proteinExistence type="predicted"/>
<gene>
    <name evidence="2" type="ORF">PSTG_06928</name>
</gene>
<dbReference type="OrthoDB" id="2499366at2759"/>
<accession>A0A0L0VLF0</accession>
<feature type="region of interest" description="Disordered" evidence="1">
    <location>
        <begin position="63"/>
        <end position="83"/>
    </location>
</feature>
<evidence type="ECO:0000256" key="1">
    <source>
        <dbReference type="SAM" id="MobiDB-lite"/>
    </source>
</evidence>
<name>A0A0L0VLF0_9BASI</name>